<dbReference type="Gene3D" id="3.40.50.720">
    <property type="entry name" value="NAD(P)-binding Rossmann-like Domain"/>
    <property type="match status" value="1"/>
</dbReference>
<evidence type="ECO:0000259" key="1">
    <source>
        <dbReference type="Pfam" id="PF02625"/>
    </source>
</evidence>
<evidence type="ECO:0000259" key="2">
    <source>
        <dbReference type="Pfam" id="PF13478"/>
    </source>
</evidence>
<dbReference type="Pfam" id="PF02625">
    <property type="entry name" value="XdhC_CoxI"/>
    <property type="match status" value="1"/>
</dbReference>
<organism evidence="3 4">
    <name type="scientific">Acidovorax bellezanensis</name>
    <dbReference type="NCBI Taxonomy" id="2976702"/>
    <lineage>
        <taxon>Bacteria</taxon>
        <taxon>Pseudomonadati</taxon>
        <taxon>Pseudomonadota</taxon>
        <taxon>Betaproteobacteria</taxon>
        <taxon>Burkholderiales</taxon>
        <taxon>Comamonadaceae</taxon>
        <taxon>Acidovorax</taxon>
    </lineage>
</organism>
<comment type="caution">
    <text evidence="3">The sequence shown here is derived from an EMBL/GenBank/DDBJ whole genome shotgun (WGS) entry which is preliminary data.</text>
</comment>
<dbReference type="Pfam" id="PF13478">
    <property type="entry name" value="XdhC_C"/>
    <property type="match status" value="1"/>
</dbReference>
<feature type="domain" description="XdhC Rossmann" evidence="2">
    <location>
        <begin position="123"/>
        <end position="270"/>
    </location>
</feature>
<dbReference type="InterPro" id="IPR014308">
    <property type="entry name" value="Xanthine_DH_XdhC"/>
</dbReference>
<dbReference type="PANTHER" id="PTHR30388">
    <property type="entry name" value="ALDEHYDE OXIDOREDUCTASE MOLYBDENUM COFACTOR ASSEMBLY PROTEIN"/>
    <property type="match status" value="1"/>
</dbReference>
<evidence type="ECO:0000313" key="3">
    <source>
        <dbReference type="EMBL" id="MCT9809865.1"/>
    </source>
</evidence>
<name>A0ABT2PHE8_9BURK</name>
<keyword evidence="4" id="KW-1185">Reference proteome</keyword>
<proteinExistence type="predicted"/>
<dbReference type="SUPFAM" id="SSF51735">
    <property type="entry name" value="NAD(P)-binding Rossmann-fold domains"/>
    <property type="match status" value="1"/>
</dbReference>
<protein>
    <submittedName>
        <fullName evidence="3">Xanthine dehydrogenase accessory protein XdhC</fullName>
    </submittedName>
</protein>
<evidence type="ECO:0000313" key="4">
    <source>
        <dbReference type="Proteomes" id="UP001525968"/>
    </source>
</evidence>
<dbReference type="Proteomes" id="UP001525968">
    <property type="component" value="Unassembled WGS sequence"/>
</dbReference>
<dbReference type="InterPro" id="IPR052698">
    <property type="entry name" value="MoCofactor_Util/Proc"/>
</dbReference>
<reference evidence="3 4" key="1">
    <citation type="submission" date="2022-09" db="EMBL/GenBank/DDBJ databases">
        <title>Draft genome of isolate Be4.</title>
        <authorList>
            <person name="Sanchez-Castro I."/>
            <person name="Martinez-Rodriguez P."/>
            <person name="Descostes M."/>
            <person name="Merroun M."/>
        </authorList>
    </citation>
    <scope>NUCLEOTIDE SEQUENCE [LARGE SCALE GENOMIC DNA]</scope>
    <source>
        <strain evidence="3 4">Be4</strain>
    </source>
</reference>
<dbReference type="InterPro" id="IPR003777">
    <property type="entry name" value="XdhC_CoxI"/>
</dbReference>
<gene>
    <name evidence="3" type="primary">xdhC</name>
    <name evidence="3" type="ORF">N0K08_04415</name>
</gene>
<dbReference type="InterPro" id="IPR027051">
    <property type="entry name" value="XdhC_Rossmann_dom"/>
</dbReference>
<accession>A0ABT2PHE8</accession>
<dbReference type="NCBIfam" id="TIGR02964">
    <property type="entry name" value="xanthine_xdhC"/>
    <property type="match status" value="1"/>
</dbReference>
<sequence>MNTLQTACDTLAAVSACWVEVLKAQGSVPRGAGTWMLVSADALVGTIGGGHLEFQAMDQARALLATADAPALEQRYALGPSLGQCCGGVVWLRFTPLARGDQAALRALAEGSRARLAPPMQVALFGAGHVGHALVRLLATLPCRLMWVDSRDAVFAPQWLAAPDVVCEHSAPVEAAVADLAPHSQVLIMSFSHAEDLEVVAACLKRQRQRGDLDFIGLIGSATKWAVFRRRLEQRGFSAQELDQVTCPIGLPGITGKEPEVIAVSVTAQLLQRAEAEKRPPQAGAGS</sequence>
<dbReference type="EMBL" id="JAODYH010000003">
    <property type="protein sequence ID" value="MCT9809865.1"/>
    <property type="molecule type" value="Genomic_DNA"/>
</dbReference>
<dbReference type="InterPro" id="IPR036291">
    <property type="entry name" value="NAD(P)-bd_dom_sf"/>
</dbReference>
<dbReference type="PANTHER" id="PTHR30388:SF6">
    <property type="entry name" value="XANTHINE DEHYDROGENASE SUBUNIT A-RELATED"/>
    <property type="match status" value="1"/>
</dbReference>
<feature type="domain" description="XdhC- CoxI" evidence="1">
    <location>
        <begin position="19"/>
        <end position="68"/>
    </location>
</feature>